<name>A0ABD3UCH3_9LAMI</name>
<accession>A0ABD3UCH3</accession>
<sequence length="57" mass="6715">MFAFFLSQLKVYSHIYFTCVSFSLFLLQLLSRVLITSFSLSFLRTFKNYGAFSLIKE</sequence>
<keyword evidence="1" id="KW-0812">Transmembrane</keyword>
<evidence type="ECO:0000313" key="2">
    <source>
        <dbReference type="EMBL" id="KAL3845853.1"/>
    </source>
</evidence>
<evidence type="ECO:0000313" key="3">
    <source>
        <dbReference type="Proteomes" id="UP001634393"/>
    </source>
</evidence>
<keyword evidence="3" id="KW-1185">Reference proteome</keyword>
<dbReference type="Proteomes" id="UP001634393">
    <property type="component" value="Unassembled WGS sequence"/>
</dbReference>
<evidence type="ECO:0000256" key="1">
    <source>
        <dbReference type="SAM" id="Phobius"/>
    </source>
</evidence>
<dbReference type="AlphaFoldDB" id="A0ABD3UCH3"/>
<protein>
    <submittedName>
        <fullName evidence="2">Uncharacterized protein</fullName>
    </submittedName>
</protein>
<keyword evidence="1" id="KW-1133">Transmembrane helix</keyword>
<comment type="caution">
    <text evidence="2">The sequence shown here is derived from an EMBL/GenBank/DDBJ whole genome shotgun (WGS) entry which is preliminary data.</text>
</comment>
<reference evidence="2 3" key="1">
    <citation type="submission" date="2024-12" db="EMBL/GenBank/DDBJ databases">
        <title>The unique morphological basis and parallel evolutionary history of personate flowers in Penstemon.</title>
        <authorList>
            <person name="Depatie T.H."/>
            <person name="Wessinger C.A."/>
        </authorList>
    </citation>
    <scope>NUCLEOTIDE SEQUENCE [LARGE SCALE GENOMIC DNA]</scope>
    <source>
        <strain evidence="2">WTNN_2</strain>
        <tissue evidence="2">Leaf</tissue>
    </source>
</reference>
<organism evidence="2 3">
    <name type="scientific">Penstemon smallii</name>
    <dbReference type="NCBI Taxonomy" id="265156"/>
    <lineage>
        <taxon>Eukaryota</taxon>
        <taxon>Viridiplantae</taxon>
        <taxon>Streptophyta</taxon>
        <taxon>Embryophyta</taxon>
        <taxon>Tracheophyta</taxon>
        <taxon>Spermatophyta</taxon>
        <taxon>Magnoliopsida</taxon>
        <taxon>eudicotyledons</taxon>
        <taxon>Gunneridae</taxon>
        <taxon>Pentapetalae</taxon>
        <taxon>asterids</taxon>
        <taxon>lamiids</taxon>
        <taxon>Lamiales</taxon>
        <taxon>Plantaginaceae</taxon>
        <taxon>Cheloneae</taxon>
        <taxon>Penstemon</taxon>
    </lineage>
</organism>
<feature type="transmembrane region" description="Helical" evidence="1">
    <location>
        <begin position="15"/>
        <end position="35"/>
    </location>
</feature>
<proteinExistence type="predicted"/>
<dbReference type="EMBL" id="JBJXBP010000002">
    <property type="protein sequence ID" value="KAL3845853.1"/>
    <property type="molecule type" value="Genomic_DNA"/>
</dbReference>
<keyword evidence="1" id="KW-0472">Membrane</keyword>
<gene>
    <name evidence="2" type="ORF">ACJIZ3_003256</name>
</gene>